<keyword evidence="1" id="KW-0560">Oxidoreductase</keyword>
<organism evidence="4 5">
    <name type="scientific">Clostridium kluyveri (strain NBRC 12016)</name>
    <dbReference type="NCBI Taxonomy" id="583346"/>
    <lineage>
        <taxon>Bacteria</taxon>
        <taxon>Bacillati</taxon>
        <taxon>Bacillota</taxon>
        <taxon>Clostridia</taxon>
        <taxon>Eubacteriales</taxon>
        <taxon>Clostridiaceae</taxon>
        <taxon>Clostridium</taxon>
    </lineage>
</organism>
<sequence>MKNYKQEVLLMKNFVFKNATEIIFGKNSERFIGSKVKKYADKILFCYGGGSIKKSGLYDRVVDSLKENEVEFIELSGIKPNPRLEPVREGIKLCRENNIKFVLSVGGGSAADTAKAIAVGVPYEGDVWDFFIGKAKVKEALPIGVIITLPATGTESSNNSVIMNEEGWLKKGIATGYIRPTFSIMNPELTFTLPAYQTACGAADIMAHIMERYFTNIKNVDLTDRLCEAAMKTIINNVEIVLKDPENYDARAEIMWTGTIAHNDLLSTGRIGDWASHQIEHELSGQNDIAHGAGLAIIFPAWMKYVYTHDINRFVQFAVRVWNVELAYTSYEDIALEGIKKTKEFFQKIGLPVTLKEGNIDESKIEEMADKCTNNGTQRVGQFVKLNKEDVINILNLAK</sequence>
<dbReference type="AlphaFoldDB" id="B9E0J8"/>
<feature type="domain" description="Alcohol dehydrogenase iron-type/glycerol dehydrogenase GldA" evidence="2">
    <location>
        <begin position="20"/>
        <end position="187"/>
    </location>
</feature>
<accession>B9E0J8</accession>
<protein>
    <submittedName>
        <fullName evidence="4">Uncharacterized protein</fullName>
    </submittedName>
</protein>
<dbReference type="GO" id="GO:1990002">
    <property type="term" value="F:methylglyoxal reductase (NADPH) (acetol producing) activity"/>
    <property type="evidence" value="ECO:0007669"/>
    <property type="project" value="TreeGrafter"/>
</dbReference>
<dbReference type="HOGENOM" id="CLU_007207_0_4_9"/>
<dbReference type="FunFam" id="3.40.50.1970:FF:000003">
    <property type="entry name" value="Alcohol dehydrogenase, iron-containing"/>
    <property type="match status" value="1"/>
</dbReference>
<dbReference type="InterPro" id="IPR044731">
    <property type="entry name" value="BDH-like"/>
</dbReference>
<dbReference type="GO" id="GO:0005829">
    <property type="term" value="C:cytosol"/>
    <property type="evidence" value="ECO:0007669"/>
    <property type="project" value="TreeGrafter"/>
</dbReference>
<dbReference type="Pfam" id="PF00465">
    <property type="entry name" value="Fe-ADH"/>
    <property type="match status" value="1"/>
</dbReference>
<name>B9E0J8_CLOK1</name>
<dbReference type="GO" id="GO:0008106">
    <property type="term" value="F:alcohol dehydrogenase (NADP+) activity"/>
    <property type="evidence" value="ECO:0007669"/>
    <property type="project" value="TreeGrafter"/>
</dbReference>
<evidence type="ECO:0000256" key="1">
    <source>
        <dbReference type="ARBA" id="ARBA00023002"/>
    </source>
</evidence>
<dbReference type="KEGG" id="ckr:CKR_0972"/>
<dbReference type="CDD" id="cd08187">
    <property type="entry name" value="BDH"/>
    <property type="match status" value="1"/>
</dbReference>
<feature type="domain" description="Fe-containing alcohol dehydrogenase-like C-terminal" evidence="3">
    <location>
        <begin position="198"/>
        <end position="396"/>
    </location>
</feature>
<dbReference type="InterPro" id="IPR001670">
    <property type="entry name" value="ADH_Fe/GldA"/>
</dbReference>
<dbReference type="Pfam" id="PF25137">
    <property type="entry name" value="ADH_Fe_C"/>
    <property type="match status" value="1"/>
</dbReference>
<dbReference type="Gene3D" id="3.40.50.1970">
    <property type="match status" value="1"/>
</dbReference>
<evidence type="ECO:0000259" key="2">
    <source>
        <dbReference type="Pfam" id="PF00465"/>
    </source>
</evidence>
<evidence type="ECO:0000313" key="5">
    <source>
        <dbReference type="Proteomes" id="UP000007969"/>
    </source>
</evidence>
<dbReference type="Gene3D" id="1.20.1090.10">
    <property type="entry name" value="Dehydroquinate synthase-like - alpha domain"/>
    <property type="match status" value="1"/>
</dbReference>
<dbReference type="SUPFAM" id="SSF56796">
    <property type="entry name" value="Dehydroquinate synthase-like"/>
    <property type="match status" value="1"/>
</dbReference>
<dbReference type="GO" id="GO:1990362">
    <property type="term" value="F:butanol dehydrogenase (NAD+) activity"/>
    <property type="evidence" value="ECO:0007669"/>
    <property type="project" value="InterPro"/>
</dbReference>
<evidence type="ECO:0000259" key="3">
    <source>
        <dbReference type="Pfam" id="PF25137"/>
    </source>
</evidence>
<dbReference type="PANTHER" id="PTHR43633:SF1">
    <property type="entry name" value="ALCOHOL DEHYDROGENASE YQHD"/>
    <property type="match status" value="1"/>
</dbReference>
<dbReference type="PANTHER" id="PTHR43633">
    <property type="entry name" value="ALCOHOL DEHYDROGENASE YQHD"/>
    <property type="match status" value="1"/>
</dbReference>
<dbReference type="EMBL" id="AP009049">
    <property type="protein sequence ID" value="BAH06023.1"/>
    <property type="molecule type" value="Genomic_DNA"/>
</dbReference>
<dbReference type="PROSITE" id="PS00060">
    <property type="entry name" value="ADH_IRON_2"/>
    <property type="match status" value="1"/>
</dbReference>
<evidence type="ECO:0000313" key="4">
    <source>
        <dbReference type="EMBL" id="BAH06023.1"/>
    </source>
</evidence>
<gene>
    <name evidence="4" type="ordered locus">CKR_0972</name>
</gene>
<proteinExistence type="predicted"/>
<dbReference type="InterPro" id="IPR018211">
    <property type="entry name" value="ADH_Fe_CS"/>
</dbReference>
<dbReference type="InterPro" id="IPR056798">
    <property type="entry name" value="ADH_Fe_C"/>
</dbReference>
<dbReference type="Proteomes" id="UP000007969">
    <property type="component" value="Chromosome"/>
</dbReference>
<dbReference type="GO" id="GO:0046872">
    <property type="term" value="F:metal ion binding"/>
    <property type="evidence" value="ECO:0007669"/>
    <property type="project" value="InterPro"/>
</dbReference>
<reference evidence="5" key="1">
    <citation type="submission" date="2005-09" db="EMBL/GenBank/DDBJ databases">
        <title>Complete genome sequence of Clostridium kluyveri and comparative genomics of Clostridia species.</title>
        <authorList>
            <person name="Inui M."/>
            <person name="Nonaka H."/>
            <person name="Shinoda Y."/>
            <person name="Ikenaga Y."/>
            <person name="Abe M."/>
            <person name="Naito K."/>
            <person name="Vertes A.A."/>
            <person name="Yukawa H."/>
        </authorList>
    </citation>
    <scope>NUCLEOTIDE SEQUENCE [LARGE SCALE GENOMIC DNA]</scope>
    <source>
        <strain evidence="5">NBRC 12016</strain>
    </source>
</reference>